<evidence type="ECO:0000313" key="3">
    <source>
        <dbReference type="Proteomes" id="UP000311919"/>
    </source>
</evidence>
<dbReference type="AlphaFoldDB" id="A0A4Z2DKA4"/>
<proteinExistence type="predicted"/>
<feature type="compositionally biased region" description="Basic and acidic residues" evidence="1">
    <location>
        <begin position="33"/>
        <end position="45"/>
    </location>
</feature>
<evidence type="ECO:0000256" key="1">
    <source>
        <dbReference type="SAM" id="MobiDB-lite"/>
    </source>
</evidence>
<gene>
    <name evidence="2" type="ORF">EWB00_000063</name>
</gene>
<feature type="region of interest" description="Disordered" evidence="1">
    <location>
        <begin position="33"/>
        <end position="52"/>
    </location>
</feature>
<feature type="compositionally biased region" description="Low complexity" evidence="1">
    <location>
        <begin position="124"/>
        <end position="136"/>
    </location>
</feature>
<dbReference type="Proteomes" id="UP000311919">
    <property type="component" value="Unassembled WGS sequence"/>
</dbReference>
<feature type="region of interest" description="Disordered" evidence="1">
    <location>
        <begin position="124"/>
        <end position="157"/>
    </location>
</feature>
<dbReference type="OrthoDB" id="6242858at2759"/>
<dbReference type="EMBL" id="SKCS01000101">
    <property type="protein sequence ID" value="TNN16935.1"/>
    <property type="molecule type" value="Genomic_DNA"/>
</dbReference>
<protein>
    <submittedName>
        <fullName evidence="2">Uncharacterized protein</fullName>
    </submittedName>
</protein>
<dbReference type="EMBL" id="SKCS01000101">
    <property type="protein sequence ID" value="TNN16933.1"/>
    <property type="molecule type" value="Genomic_DNA"/>
</dbReference>
<name>A0A4Z2DKA4_SCHJA</name>
<feature type="compositionally biased region" description="Polar residues" evidence="1">
    <location>
        <begin position="142"/>
        <end position="154"/>
    </location>
</feature>
<sequence length="174" mass="21072">MSCRRRSRTNPPYYRSRTLDDRLRDDYRYNYRGDRSSRYYPRDYDPYYSRPPSVYQPTETYYARPYESYYTRPPSVYQPTETLYPGPYPTSLQRPSYVQPVSYQPIYSPYRGSVREIYEPHTYSSYSPRRSFSNSRLVDPDTISNNGNTYSYSPNPRPKVEIWHTRGPYEGQYY</sequence>
<reference evidence="2 3" key="1">
    <citation type="submission" date="2019-03" db="EMBL/GenBank/DDBJ databases">
        <title>An improved genome assembly of the fluke Schistosoma japonicum.</title>
        <authorList>
            <person name="Hu W."/>
            <person name="Luo F."/>
            <person name="Yin M."/>
            <person name="Mo X."/>
            <person name="Sun C."/>
            <person name="Wu Q."/>
            <person name="Zhu B."/>
            <person name="Xiang M."/>
            <person name="Wang J."/>
            <person name="Wang Y."/>
            <person name="Zhang T."/>
            <person name="Xu B."/>
            <person name="Zheng H."/>
            <person name="Feng Z."/>
        </authorList>
    </citation>
    <scope>NUCLEOTIDE SEQUENCE [LARGE SCALE GENOMIC DNA]</scope>
    <source>
        <strain evidence="2">HuSjv2</strain>
        <tissue evidence="2">Worms</tissue>
    </source>
</reference>
<comment type="caution">
    <text evidence="2">The sequence shown here is derived from an EMBL/GenBank/DDBJ whole genome shotgun (WGS) entry which is preliminary data.</text>
</comment>
<dbReference type="EMBL" id="SKCS01000101">
    <property type="protein sequence ID" value="TNN16934.1"/>
    <property type="molecule type" value="Genomic_DNA"/>
</dbReference>
<evidence type="ECO:0000313" key="2">
    <source>
        <dbReference type="EMBL" id="TNN16933.1"/>
    </source>
</evidence>
<accession>A0A4Z2DKA4</accession>
<organism evidence="2 3">
    <name type="scientific">Schistosoma japonicum</name>
    <name type="common">Blood fluke</name>
    <dbReference type="NCBI Taxonomy" id="6182"/>
    <lineage>
        <taxon>Eukaryota</taxon>
        <taxon>Metazoa</taxon>
        <taxon>Spiralia</taxon>
        <taxon>Lophotrochozoa</taxon>
        <taxon>Platyhelminthes</taxon>
        <taxon>Trematoda</taxon>
        <taxon>Digenea</taxon>
        <taxon>Strigeidida</taxon>
        <taxon>Schistosomatoidea</taxon>
        <taxon>Schistosomatidae</taxon>
        <taxon>Schistosoma</taxon>
    </lineage>
</organism>
<keyword evidence="3" id="KW-1185">Reference proteome</keyword>